<dbReference type="InterPro" id="IPR006680">
    <property type="entry name" value="Amidohydro-rel"/>
</dbReference>
<dbReference type="PANTHER" id="PTHR11113:SF14">
    <property type="entry name" value="N-ACETYLGLUCOSAMINE-6-PHOSPHATE DEACETYLASE"/>
    <property type="match status" value="1"/>
</dbReference>
<evidence type="ECO:0000256" key="5">
    <source>
        <dbReference type="PIRNR" id="PIRNR038994"/>
    </source>
</evidence>
<evidence type="ECO:0000313" key="11">
    <source>
        <dbReference type="Proteomes" id="UP000254939"/>
    </source>
</evidence>
<proteinExistence type="inferred from homology"/>
<dbReference type="Proteomes" id="UP000254939">
    <property type="component" value="Unassembled WGS sequence"/>
</dbReference>
<dbReference type="SUPFAM" id="SSF51556">
    <property type="entry name" value="Metallo-dependent hydrolases"/>
    <property type="match status" value="1"/>
</dbReference>
<dbReference type="GO" id="GO:0008448">
    <property type="term" value="F:N-acetylglucosamine-6-phosphate deacetylase activity"/>
    <property type="evidence" value="ECO:0007669"/>
    <property type="project" value="InterPro"/>
</dbReference>
<comment type="cofactor">
    <cofactor evidence="8">
        <name>a divalent metal cation</name>
        <dbReference type="ChEBI" id="CHEBI:60240"/>
    </cofactor>
    <text evidence="8">Binds 1 divalent metal cation per subunit.</text>
</comment>
<dbReference type="InterPro" id="IPR011059">
    <property type="entry name" value="Metal-dep_hydrolase_composite"/>
</dbReference>
<dbReference type="EMBL" id="NAAC01000017">
    <property type="protein sequence ID" value="RDJ09707.1"/>
    <property type="molecule type" value="Genomic_DNA"/>
</dbReference>
<feature type="binding site" evidence="7">
    <location>
        <position position="226"/>
    </location>
    <ligand>
        <name>substrate</name>
    </ligand>
</feature>
<evidence type="ECO:0000256" key="8">
    <source>
        <dbReference type="PIRSR" id="PIRSR038994-3"/>
    </source>
</evidence>
<comment type="caution">
    <text evidence="10">The sequence shown here is derived from an EMBL/GenBank/DDBJ whole genome shotgun (WGS) entry which is preliminary data.</text>
</comment>
<dbReference type="RefSeq" id="WP_114714129.1">
    <property type="nucleotide sequence ID" value="NZ_KZ857260.1"/>
</dbReference>
<dbReference type="InterPro" id="IPR032466">
    <property type="entry name" value="Metal_Hydrolase"/>
</dbReference>
<feature type="binding site" evidence="7">
    <location>
        <begin position="311"/>
        <end position="313"/>
    </location>
    <ligand>
        <name>substrate</name>
    </ligand>
</feature>
<dbReference type="Gene3D" id="2.30.40.10">
    <property type="entry name" value="Urease, subunit C, domain 1"/>
    <property type="match status" value="1"/>
</dbReference>
<feature type="active site" description="Proton donor/acceptor" evidence="6">
    <location>
        <position position="274"/>
    </location>
</feature>
<dbReference type="PANTHER" id="PTHR11113">
    <property type="entry name" value="N-ACETYLGLUCOSAMINE-6-PHOSPHATE DEACETYLASE"/>
    <property type="match status" value="1"/>
</dbReference>
<feature type="binding site" evidence="7">
    <location>
        <position position="250"/>
    </location>
    <ligand>
        <name>substrate</name>
    </ligand>
</feature>
<comment type="similarity">
    <text evidence="1 5">Belongs to the metallo-dependent hydrolases superfamily. NagA family.</text>
</comment>
<accession>A0A370KME7</accession>
<name>A0A370KME7_9HYPH</name>
<organism evidence="10 11">
    <name type="scientific">Rhizobium grahamii</name>
    <dbReference type="NCBI Taxonomy" id="1120045"/>
    <lineage>
        <taxon>Bacteria</taxon>
        <taxon>Pseudomonadati</taxon>
        <taxon>Pseudomonadota</taxon>
        <taxon>Alphaproteobacteria</taxon>
        <taxon>Hyphomicrobiales</taxon>
        <taxon>Rhizobiaceae</taxon>
        <taxon>Rhizobium/Agrobacterium group</taxon>
        <taxon>Rhizobium</taxon>
    </lineage>
</organism>
<dbReference type="PIRSF" id="PIRSF038994">
    <property type="entry name" value="NagA"/>
    <property type="match status" value="1"/>
</dbReference>
<feature type="binding site" evidence="8">
    <location>
        <position position="128"/>
    </location>
    <ligand>
        <name>Zn(2+)</name>
        <dbReference type="ChEBI" id="CHEBI:29105"/>
    </ligand>
</feature>
<dbReference type="InterPro" id="IPR003764">
    <property type="entry name" value="GlcNAc_6-P_deAcase"/>
</dbReference>
<dbReference type="AlphaFoldDB" id="A0A370KME7"/>
<evidence type="ECO:0000256" key="2">
    <source>
        <dbReference type="ARBA" id="ARBA00022723"/>
    </source>
</evidence>
<dbReference type="NCBIfam" id="TIGR00221">
    <property type="entry name" value="nagA"/>
    <property type="match status" value="1"/>
</dbReference>
<sequence length="383" mass="40349">MVRKIFSGARIFDGQRFHDDKALIISGGRVEAIAAAGELPDGDHIRFDGGVLSAGFIDAQVNGGGGRMLNDEPSPASMYMIAGGHRPYGTTALLPTLITDTADATAAAIEAAKEAVKTNRGVAGLHLEGPHLAPARKGAHLAELMRPVEDKDVKAFISAKEAIGTLLVTMAAEQVTAKQVRELSEAGVTISIGHSDCSSEAAEARFDAGARGVTHLFNAMSQLGHRAPGLVGAAIDHPSVWCGIIADGHHVDPKALRTALRAKRGEGKLFFVTDAMSLVGSEKDSFTLNGRTVRRERGGFCSKLVLSDGTLAGSDVDMASTIRYGVTYLELTLAEALRMATLYPARFLNLEGYGHLSPGARADLVHLTDALEVTRTFISGEPA</sequence>
<feature type="binding site" evidence="8">
    <location>
        <position position="194"/>
    </location>
    <ligand>
        <name>Zn(2+)</name>
        <dbReference type="ChEBI" id="CHEBI:29105"/>
    </ligand>
</feature>
<dbReference type="SUPFAM" id="SSF51338">
    <property type="entry name" value="Composite domain of metallo-dependent hydrolases"/>
    <property type="match status" value="1"/>
</dbReference>
<feature type="binding site" evidence="7">
    <location>
        <begin position="218"/>
        <end position="219"/>
    </location>
    <ligand>
        <name>substrate</name>
    </ligand>
</feature>
<evidence type="ECO:0000259" key="9">
    <source>
        <dbReference type="Pfam" id="PF01979"/>
    </source>
</evidence>
<evidence type="ECO:0000313" key="10">
    <source>
        <dbReference type="EMBL" id="RDJ09707.1"/>
    </source>
</evidence>
<dbReference type="Pfam" id="PF01979">
    <property type="entry name" value="Amidohydro_1"/>
    <property type="match status" value="1"/>
</dbReference>
<feature type="domain" description="Amidohydrolase-related" evidence="9">
    <location>
        <begin position="52"/>
        <end position="381"/>
    </location>
</feature>
<keyword evidence="2 8" id="KW-0479">Metal-binding</keyword>
<evidence type="ECO:0000256" key="1">
    <source>
        <dbReference type="ARBA" id="ARBA00010716"/>
    </source>
</evidence>
<evidence type="ECO:0000256" key="7">
    <source>
        <dbReference type="PIRSR" id="PIRSR038994-2"/>
    </source>
</evidence>
<dbReference type="Gene3D" id="3.20.20.140">
    <property type="entry name" value="Metal-dependent hydrolases"/>
    <property type="match status" value="1"/>
</dbReference>
<dbReference type="OrthoDB" id="9776488at2"/>
<feature type="binding site" evidence="7">
    <location>
        <position position="139"/>
    </location>
    <ligand>
        <name>substrate</name>
    </ligand>
</feature>
<reference evidence="10 11" key="1">
    <citation type="submission" date="2017-03" db="EMBL/GenBank/DDBJ databases">
        <title>Genome analysis of Rhizobial strains effectives or ineffectives for nitrogen fixation isolated from bean seeds.</title>
        <authorList>
            <person name="Peralta H."/>
            <person name="Aguilar-Vera A."/>
            <person name="Mora Y."/>
            <person name="Vargas-Lagunas C."/>
            <person name="Girard L."/>
            <person name="Mora J."/>
        </authorList>
    </citation>
    <scope>NUCLEOTIDE SEQUENCE [LARGE SCALE GENOMIC DNA]</scope>
    <source>
        <strain evidence="10 11">CCGM3</strain>
    </source>
</reference>
<keyword evidence="4 5" id="KW-0119">Carbohydrate metabolism</keyword>
<dbReference type="GO" id="GO:0046872">
    <property type="term" value="F:metal ion binding"/>
    <property type="evidence" value="ECO:0007669"/>
    <property type="project" value="UniProtKB-KW"/>
</dbReference>
<evidence type="ECO:0000256" key="6">
    <source>
        <dbReference type="PIRSR" id="PIRSR038994-1"/>
    </source>
</evidence>
<keyword evidence="3 5" id="KW-0378">Hydrolase</keyword>
<protein>
    <submittedName>
        <fullName evidence="10">N-acetylglucosamine-6-phosphate deacetylase</fullName>
    </submittedName>
</protein>
<feature type="binding site" evidence="8">
    <location>
        <position position="215"/>
    </location>
    <ligand>
        <name>Zn(2+)</name>
        <dbReference type="ChEBI" id="CHEBI:29105"/>
    </ligand>
</feature>
<evidence type="ECO:0000256" key="4">
    <source>
        <dbReference type="ARBA" id="ARBA00023277"/>
    </source>
</evidence>
<dbReference type="GO" id="GO:0006046">
    <property type="term" value="P:N-acetylglucosamine catabolic process"/>
    <property type="evidence" value="ECO:0007669"/>
    <property type="project" value="TreeGrafter"/>
</dbReference>
<evidence type="ECO:0000256" key="3">
    <source>
        <dbReference type="ARBA" id="ARBA00022801"/>
    </source>
</evidence>
<gene>
    <name evidence="10" type="ORF">B5K06_18245</name>
</gene>